<dbReference type="GO" id="GO:0070206">
    <property type="term" value="P:protein trimerization"/>
    <property type="evidence" value="ECO:0007669"/>
    <property type="project" value="InterPro"/>
</dbReference>
<dbReference type="SUPFAM" id="SSF48452">
    <property type="entry name" value="TPR-like"/>
    <property type="match status" value="1"/>
</dbReference>
<dbReference type="InterPro" id="IPR014162">
    <property type="entry name" value="CpoB_C"/>
</dbReference>
<dbReference type="InterPro" id="IPR011990">
    <property type="entry name" value="TPR-like_helical_dom_sf"/>
</dbReference>
<dbReference type="InterPro" id="IPR034706">
    <property type="entry name" value="CpoB"/>
</dbReference>
<protein>
    <recommendedName>
        <fullName evidence="2">Cell division coordinator CpoB</fullName>
    </recommendedName>
</protein>
<dbReference type="InterPro" id="IPR032519">
    <property type="entry name" value="YbgF_tri"/>
</dbReference>
<dbReference type="GO" id="GO:0043093">
    <property type="term" value="P:FtsZ-dependent cytokinesis"/>
    <property type="evidence" value="ECO:0007669"/>
    <property type="project" value="UniProtKB-UniRule"/>
</dbReference>
<feature type="domain" description="YbgF trimerisation" evidence="5">
    <location>
        <begin position="23"/>
        <end position="93"/>
    </location>
</feature>
<keyword evidence="2" id="KW-0131">Cell cycle</keyword>
<accession>A0A4R6XTV2</accession>
<dbReference type="Pfam" id="PF16331">
    <property type="entry name" value="TolA_bind_tri"/>
    <property type="match status" value="1"/>
</dbReference>
<dbReference type="Gene3D" id="1.20.5.110">
    <property type="match status" value="1"/>
</dbReference>
<dbReference type="EMBL" id="SNZB01000001">
    <property type="protein sequence ID" value="TDR23405.1"/>
    <property type="molecule type" value="Genomic_DNA"/>
</dbReference>
<dbReference type="HAMAP" id="MF_02066">
    <property type="entry name" value="CpoB"/>
    <property type="match status" value="1"/>
</dbReference>
<dbReference type="Pfam" id="PF13525">
    <property type="entry name" value="YfiO"/>
    <property type="match status" value="1"/>
</dbReference>
<keyword evidence="7" id="KW-1185">Reference proteome</keyword>
<dbReference type="AlphaFoldDB" id="A0A4R6XTV2"/>
<dbReference type="GO" id="GO:0030288">
    <property type="term" value="C:outer membrane-bounded periplasmic space"/>
    <property type="evidence" value="ECO:0007669"/>
    <property type="project" value="UniProtKB-UniRule"/>
</dbReference>
<comment type="caution">
    <text evidence="6">The sequence shown here is derived from an EMBL/GenBank/DDBJ whole genome shotgun (WGS) entry which is preliminary data.</text>
</comment>
<keyword evidence="1 2" id="KW-0732">Signal</keyword>
<feature type="chain" id="PRO_5021052416" description="Cell division coordinator CpoB" evidence="2">
    <location>
        <begin position="20"/>
        <end position="284"/>
    </location>
</feature>
<name>A0A4R6XTV2_9GAMM</name>
<gene>
    <name evidence="2" type="primary">cpoB</name>
    <name evidence="6" type="ORF">C8D91_0266</name>
</gene>
<evidence type="ECO:0000259" key="5">
    <source>
        <dbReference type="Pfam" id="PF16331"/>
    </source>
</evidence>
<feature type="coiled-coil region" evidence="2">
    <location>
        <begin position="41"/>
        <end position="75"/>
    </location>
</feature>
<evidence type="ECO:0000313" key="7">
    <source>
        <dbReference type="Proteomes" id="UP000295724"/>
    </source>
</evidence>
<dbReference type="PROSITE" id="PS50005">
    <property type="entry name" value="TPR"/>
    <property type="match status" value="1"/>
</dbReference>
<dbReference type="Proteomes" id="UP000295724">
    <property type="component" value="Unassembled WGS sequence"/>
</dbReference>
<feature type="repeat" description="TPR" evidence="3">
    <location>
        <begin position="231"/>
        <end position="264"/>
    </location>
</feature>
<comment type="similarity">
    <text evidence="2">Belongs to the CpoB family.</text>
</comment>
<feature type="signal peptide" evidence="2">
    <location>
        <begin position="1"/>
        <end position="19"/>
    </location>
</feature>
<keyword evidence="2" id="KW-0175">Coiled coil</keyword>
<organism evidence="6 7">
    <name type="scientific">Marinicella litoralis</name>
    <dbReference type="NCBI Taxonomy" id="644220"/>
    <lineage>
        <taxon>Bacteria</taxon>
        <taxon>Pseudomonadati</taxon>
        <taxon>Pseudomonadota</taxon>
        <taxon>Gammaproteobacteria</taxon>
        <taxon>Lysobacterales</taxon>
        <taxon>Marinicellaceae</taxon>
        <taxon>Marinicella</taxon>
    </lineage>
</organism>
<evidence type="ECO:0000256" key="1">
    <source>
        <dbReference type="ARBA" id="ARBA00022729"/>
    </source>
</evidence>
<evidence type="ECO:0000256" key="2">
    <source>
        <dbReference type="HAMAP-Rule" id="MF_02066"/>
    </source>
</evidence>
<reference evidence="6 7" key="1">
    <citation type="submission" date="2019-03" db="EMBL/GenBank/DDBJ databases">
        <title>Genomic Encyclopedia of Type Strains, Phase IV (KMG-IV): sequencing the most valuable type-strain genomes for metagenomic binning, comparative biology and taxonomic classification.</title>
        <authorList>
            <person name="Goeker M."/>
        </authorList>
    </citation>
    <scope>NUCLEOTIDE SEQUENCE [LARGE SCALE GENOMIC DNA]</scope>
    <source>
        <strain evidence="6 7">DSM 25488</strain>
    </source>
</reference>
<keyword evidence="2" id="KW-0574">Periplasm</keyword>
<feature type="domain" description="Outer membrane lipoprotein BamD-like" evidence="4">
    <location>
        <begin position="159"/>
        <end position="278"/>
    </location>
</feature>
<proteinExistence type="inferred from homology"/>
<comment type="function">
    <text evidence="2">Mediates coordination of peptidoglycan synthesis and outer membrane constriction during cell division.</text>
</comment>
<comment type="subcellular location">
    <subcellularLocation>
        <location evidence="2">Periplasm</location>
    </subcellularLocation>
</comment>
<dbReference type="InterPro" id="IPR019734">
    <property type="entry name" value="TPR_rpt"/>
</dbReference>
<sequence precursor="true">MKHIALIVLTLLVSQAAGAQKMSIQDRLSKLEQQSGGQSNVADLVIQLQQLQTQIAQLQGTIEEQNFEISELKERQKVLYVDMDSRLAELEKTKLSQNTNNNNELVVDSAIEDSGAQTQTVTIADPVVRDSVDAQLSTNTLHQNNINATSSETDPAIEQKYQAAFSQLKAGRFNESARLFEDFIQQNPNHELTDNSYYWLGESYYVTRNYPMALSAFQSLEQQFPLSSKLADSLLKIGYTYHELEDFQQAEQALLKVVTSFPNESVARLAQNRLNLLKREGKIN</sequence>
<keyword evidence="3" id="KW-0802">TPR repeat</keyword>
<evidence type="ECO:0000259" key="4">
    <source>
        <dbReference type="Pfam" id="PF13525"/>
    </source>
</evidence>
<dbReference type="OrthoDB" id="9768142at2"/>
<keyword evidence="2" id="KW-0132">Cell division</keyword>
<evidence type="ECO:0000256" key="3">
    <source>
        <dbReference type="PROSITE-ProRule" id="PRU00339"/>
    </source>
</evidence>
<dbReference type="RefSeq" id="WP_099017950.1">
    <property type="nucleotide sequence ID" value="NZ_NIHB01000001.1"/>
</dbReference>
<dbReference type="NCBIfam" id="TIGR02795">
    <property type="entry name" value="tol_pal_ybgF"/>
    <property type="match status" value="1"/>
</dbReference>
<dbReference type="SMART" id="SM00028">
    <property type="entry name" value="TPR"/>
    <property type="match status" value="3"/>
</dbReference>
<dbReference type="Gene3D" id="1.25.40.10">
    <property type="entry name" value="Tetratricopeptide repeat domain"/>
    <property type="match status" value="1"/>
</dbReference>
<dbReference type="InterPro" id="IPR039565">
    <property type="entry name" value="BamD-like"/>
</dbReference>
<evidence type="ECO:0000313" key="6">
    <source>
        <dbReference type="EMBL" id="TDR23405.1"/>
    </source>
</evidence>